<feature type="domain" description="Major facilitator superfamily (MFS) profile" evidence="10">
    <location>
        <begin position="17"/>
        <end position="423"/>
    </location>
</feature>
<gene>
    <name evidence="11" type="ORF">G7077_01770</name>
</gene>
<feature type="transmembrane region" description="Helical" evidence="9">
    <location>
        <begin position="56"/>
        <end position="76"/>
    </location>
</feature>
<evidence type="ECO:0000256" key="9">
    <source>
        <dbReference type="SAM" id="Phobius"/>
    </source>
</evidence>
<name>A0A6G7YM60_9SPHN</name>
<dbReference type="GO" id="GO:0015293">
    <property type="term" value="F:symporter activity"/>
    <property type="evidence" value="ECO:0007669"/>
    <property type="project" value="UniProtKB-KW"/>
</dbReference>
<feature type="transmembrane region" description="Helical" evidence="9">
    <location>
        <begin position="88"/>
        <end position="107"/>
    </location>
</feature>
<feature type="transmembrane region" description="Helical" evidence="9">
    <location>
        <begin position="401"/>
        <end position="419"/>
    </location>
</feature>
<evidence type="ECO:0000256" key="2">
    <source>
        <dbReference type="ARBA" id="ARBA00008240"/>
    </source>
</evidence>
<dbReference type="Gene3D" id="1.20.1250.20">
    <property type="entry name" value="MFS general substrate transporter like domains"/>
    <property type="match status" value="1"/>
</dbReference>
<keyword evidence="5 9" id="KW-0812">Transmembrane</keyword>
<dbReference type="RefSeq" id="WP_166410224.1">
    <property type="nucleotide sequence ID" value="NZ_CP049869.1"/>
</dbReference>
<evidence type="ECO:0000256" key="5">
    <source>
        <dbReference type="ARBA" id="ARBA00022692"/>
    </source>
</evidence>
<evidence type="ECO:0000313" key="12">
    <source>
        <dbReference type="Proteomes" id="UP000503222"/>
    </source>
</evidence>
<dbReference type="FunFam" id="1.20.1250.20:FF:000001">
    <property type="entry name" value="Dicarboxylate MFS transporter"/>
    <property type="match status" value="1"/>
</dbReference>
<organism evidence="11 12">
    <name type="scientific">Sphingomonas piscis</name>
    <dbReference type="NCBI Taxonomy" id="2714943"/>
    <lineage>
        <taxon>Bacteria</taxon>
        <taxon>Pseudomonadati</taxon>
        <taxon>Pseudomonadota</taxon>
        <taxon>Alphaproteobacteria</taxon>
        <taxon>Sphingomonadales</taxon>
        <taxon>Sphingomonadaceae</taxon>
        <taxon>Sphingomonas</taxon>
    </lineage>
</organism>
<proteinExistence type="inferred from homology"/>
<dbReference type="Pfam" id="PF07690">
    <property type="entry name" value="MFS_1"/>
    <property type="match status" value="1"/>
</dbReference>
<evidence type="ECO:0000256" key="3">
    <source>
        <dbReference type="ARBA" id="ARBA00022448"/>
    </source>
</evidence>
<reference evidence="11 12" key="1">
    <citation type="submission" date="2020-03" db="EMBL/GenBank/DDBJ databases">
        <title>Sphingomonas sp. nov., isolated from fish.</title>
        <authorList>
            <person name="Hyun D.-W."/>
            <person name="Bae J.-W."/>
        </authorList>
    </citation>
    <scope>NUCLEOTIDE SEQUENCE [LARGE SCALE GENOMIC DNA]</scope>
    <source>
        <strain evidence="11 12">HDW15B</strain>
    </source>
</reference>
<dbReference type="InterPro" id="IPR051084">
    <property type="entry name" value="H+-coupled_symporters"/>
</dbReference>
<feature type="transmembrane region" description="Helical" evidence="9">
    <location>
        <begin position="113"/>
        <end position="133"/>
    </location>
</feature>
<dbReference type="InterPro" id="IPR011701">
    <property type="entry name" value="MFS"/>
</dbReference>
<dbReference type="PROSITE" id="PS00217">
    <property type="entry name" value="SUGAR_TRANSPORT_2"/>
    <property type="match status" value="1"/>
</dbReference>
<dbReference type="GO" id="GO:0005886">
    <property type="term" value="C:plasma membrane"/>
    <property type="evidence" value="ECO:0007669"/>
    <property type="project" value="UniProtKB-SubCell"/>
</dbReference>
<dbReference type="PANTHER" id="PTHR43528">
    <property type="entry name" value="ALPHA-KETOGLUTARATE PERMEASE"/>
    <property type="match status" value="1"/>
</dbReference>
<feature type="transmembrane region" description="Helical" evidence="9">
    <location>
        <begin position="240"/>
        <end position="258"/>
    </location>
</feature>
<dbReference type="PANTHER" id="PTHR43528:SF5">
    <property type="entry name" value="PROLINE_BETAINE TRANSPORTER"/>
    <property type="match status" value="1"/>
</dbReference>
<dbReference type="InterPro" id="IPR036259">
    <property type="entry name" value="MFS_trans_sf"/>
</dbReference>
<dbReference type="CDD" id="cd17367">
    <property type="entry name" value="MFS_KgtP"/>
    <property type="match status" value="1"/>
</dbReference>
<dbReference type="SUPFAM" id="SSF103473">
    <property type="entry name" value="MFS general substrate transporter"/>
    <property type="match status" value="1"/>
</dbReference>
<comment type="subcellular location">
    <subcellularLocation>
        <location evidence="1">Cell membrane</location>
        <topology evidence="1">Multi-pass membrane protein</topology>
    </subcellularLocation>
</comment>
<keyword evidence="3" id="KW-0813">Transport</keyword>
<dbReference type="PROSITE" id="PS50850">
    <property type="entry name" value="MFS"/>
    <property type="match status" value="1"/>
</dbReference>
<feature type="transmembrane region" description="Helical" evidence="9">
    <location>
        <begin position="154"/>
        <end position="177"/>
    </location>
</feature>
<sequence length="431" mass="46713">MQPTESRTSDNGKRLRNVIGGSAGNLVEWYDWYAYTSLSLYFAAAFFPKGNPTAQLLSTAAIFAVGFLMRPIGAWWMGVYGDRHGRKAGLALSVGLMAGGSLIIAVAPTYEQAGFVAPLILLLARLMQGLSVGGEYGTSATYLSEVSSRRRRGFWSSFQYFTLIGGQLLSLGVLLLLQSLMSEAELTAWGWRIPFVIGSALAIIVYLLRRRIEETESFKAMPADRPVSSARHLWRGHARLFVIVAIISAGGSLAFYSYTTYLQKFLVNTSGFSKQSATQVMTLALIVFMALQPLWGLVSDKVGRKPLLFLFSIGGMLVTVPVFSALSTVTDPVAAFLLILVPLTLLGAYTSIGAVFKAELFPAHIRTLGVALPYAVGNALFGGTAEAAALWFKNQGIESAFYWYVTAILGCATIAFALLPETQKTSLIEED</sequence>
<keyword evidence="6" id="KW-0769">Symport</keyword>
<comment type="similarity">
    <text evidence="2">Belongs to the major facilitator superfamily. Metabolite:H+ Symporter (MHS) family (TC 2.A.1.6) family.</text>
</comment>
<feature type="transmembrane region" description="Helical" evidence="9">
    <location>
        <begin position="278"/>
        <end position="295"/>
    </location>
</feature>
<evidence type="ECO:0000256" key="8">
    <source>
        <dbReference type="ARBA" id="ARBA00023136"/>
    </source>
</evidence>
<keyword evidence="8 9" id="KW-0472">Membrane</keyword>
<dbReference type="KEGG" id="spii:G7077_01770"/>
<evidence type="ECO:0000256" key="4">
    <source>
        <dbReference type="ARBA" id="ARBA00022475"/>
    </source>
</evidence>
<dbReference type="InterPro" id="IPR005829">
    <property type="entry name" value="Sugar_transporter_CS"/>
</dbReference>
<evidence type="ECO:0000256" key="7">
    <source>
        <dbReference type="ARBA" id="ARBA00022989"/>
    </source>
</evidence>
<dbReference type="EMBL" id="CP049869">
    <property type="protein sequence ID" value="QIK77829.1"/>
    <property type="molecule type" value="Genomic_DNA"/>
</dbReference>
<keyword evidence="7 9" id="KW-1133">Transmembrane helix</keyword>
<dbReference type="Proteomes" id="UP000503222">
    <property type="component" value="Chromosome"/>
</dbReference>
<accession>A0A6G7YM60</accession>
<keyword evidence="12" id="KW-1185">Reference proteome</keyword>
<feature type="transmembrane region" description="Helical" evidence="9">
    <location>
        <begin position="333"/>
        <end position="356"/>
    </location>
</feature>
<evidence type="ECO:0000259" key="10">
    <source>
        <dbReference type="PROSITE" id="PS50850"/>
    </source>
</evidence>
<feature type="transmembrane region" description="Helical" evidence="9">
    <location>
        <begin position="189"/>
        <end position="208"/>
    </location>
</feature>
<evidence type="ECO:0000256" key="6">
    <source>
        <dbReference type="ARBA" id="ARBA00022847"/>
    </source>
</evidence>
<feature type="transmembrane region" description="Helical" evidence="9">
    <location>
        <begin position="368"/>
        <end position="389"/>
    </location>
</feature>
<dbReference type="InterPro" id="IPR020846">
    <property type="entry name" value="MFS_dom"/>
</dbReference>
<evidence type="ECO:0000256" key="1">
    <source>
        <dbReference type="ARBA" id="ARBA00004651"/>
    </source>
</evidence>
<evidence type="ECO:0000313" key="11">
    <source>
        <dbReference type="EMBL" id="QIK77829.1"/>
    </source>
</evidence>
<keyword evidence="4" id="KW-1003">Cell membrane</keyword>
<feature type="transmembrane region" description="Helical" evidence="9">
    <location>
        <begin position="307"/>
        <end position="327"/>
    </location>
</feature>
<dbReference type="AlphaFoldDB" id="A0A6G7YM60"/>
<protein>
    <submittedName>
        <fullName evidence="11">MFS transporter</fullName>
    </submittedName>
</protein>